<dbReference type="Pfam" id="PF25583">
    <property type="entry name" value="WCX"/>
    <property type="match status" value="1"/>
</dbReference>
<dbReference type="RefSeq" id="WP_185980666.1">
    <property type="nucleotide sequence ID" value="NZ_CP060204.1"/>
</dbReference>
<evidence type="ECO:0000259" key="1">
    <source>
        <dbReference type="Pfam" id="PF25583"/>
    </source>
</evidence>
<evidence type="ECO:0000313" key="3">
    <source>
        <dbReference type="Proteomes" id="UP000515480"/>
    </source>
</evidence>
<reference evidence="2 3" key="1">
    <citation type="submission" date="2020-07" db="EMBL/GenBank/DDBJ databases">
        <title>Complete genome and description of Selenomonas timonensis sp. nov., a new bacterium isolated from a gingivitis subject.</title>
        <authorList>
            <person name="Antezack A."/>
        </authorList>
    </citation>
    <scope>NUCLEOTIDE SEQUENCE [LARGE SCALE GENOMIC DNA]</scope>
    <source>
        <strain evidence="2 3">Marseille-Q3039</strain>
    </source>
</reference>
<name>A0A7G7VKT2_9FIRM</name>
<dbReference type="KEGG" id="stim:H1B31_01825"/>
<keyword evidence="3" id="KW-1185">Reference proteome</keyword>
<dbReference type="InterPro" id="IPR057727">
    <property type="entry name" value="WCX_dom"/>
</dbReference>
<evidence type="ECO:0000313" key="2">
    <source>
        <dbReference type="EMBL" id="QNH54725.1"/>
    </source>
</evidence>
<dbReference type="AlphaFoldDB" id="A0A7G7VKT2"/>
<feature type="domain" description="WCX" evidence="1">
    <location>
        <begin position="266"/>
        <end position="316"/>
    </location>
</feature>
<organism evidence="2 3">
    <name type="scientific">Selenomonas timonae</name>
    <dbReference type="NCBI Taxonomy" id="2754044"/>
    <lineage>
        <taxon>Bacteria</taxon>
        <taxon>Bacillati</taxon>
        <taxon>Bacillota</taxon>
        <taxon>Negativicutes</taxon>
        <taxon>Selenomonadales</taxon>
        <taxon>Selenomonadaceae</taxon>
        <taxon>Selenomonas</taxon>
    </lineage>
</organism>
<gene>
    <name evidence="2" type="ORF">H1B31_01825</name>
</gene>
<protein>
    <submittedName>
        <fullName evidence="2">WYL domain-containing protein</fullName>
    </submittedName>
</protein>
<proteinExistence type="predicted"/>
<accession>A0A7G7VKT2</accession>
<dbReference type="Proteomes" id="UP000515480">
    <property type="component" value="Chromosome"/>
</dbReference>
<sequence length="328" mass="37381">MAYSPLFHEVHSYPYLWLCLLCNEVHAGAGLSRADILRRLGQMEGLDLVDHLSQERLAALTDAVFSFDEAGRAVLAADLPVPHRPTTDELRWLKTMLTDPAAAFLLPRELREKLCTRLADVPAYPTHIWQAEREQGDDLPALQTTLASFWQALTTGHMISYVNIDGRGKRHAHTAAPCRLEYDAQSNRFRAIVWDTVEMRAVKLNLRSIRTLHVLDAPIPADTEADFRGFLEGRRRSFRMRVLPRNNAVERCFMIFACYEKDAAVDSADGSYLLTIHYYDFDYEEVRRHILSLGAAAIVLAPEELRSSVAETWRTAWQRAHSNFSPMQ</sequence>
<dbReference type="EMBL" id="CP060204">
    <property type="protein sequence ID" value="QNH54725.1"/>
    <property type="molecule type" value="Genomic_DNA"/>
</dbReference>